<keyword evidence="2" id="KW-1185">Reference proteome</keyword>
<evidence type="ECO:0000313" key="1">
    <source>
        <dbReference type="EMBL" id="KAK8846003.1"/>
    </source>
</evidence>
<protein>
    <submittedName>
        <fullName evidence="1">Uncharacterized protein</fullName>
    </submittedName>
</protein>
<sequence>MANILYLMNISVDVLLFNGTPCLWKKNIDLKEDSYVDESESETENEFIVTESGVMKNDGNHELIEMSIIKSTLEENEEEEEENVIEFDQSKEVGSVHYSYPWISRLWASLALSDIQSIIKSINSICNRLPITRRHKLGKQIRL</sequence>
<comment type="caution">
    <text evidence="1">The sequence shown here is derived from an EMBL/GenBank/DDBJ whole genome shotgun (WGS) entry which is preliminary data.</text>
</comment>
<reference evidence="1 2" key="1">
    <citation type="submission" date="2024-04" db="EMBL/GenBank/DDBJ databases">
        <title>Tritrichomonas musculus Genome.</title>
        <authorList>
            <person name="Alves-Ferreira E."/>
            <person name="Grigg M."/>
            <person name="Lorenzi H."/>
            <person name="Galac M."/>
        </authorList>
    </citation>
    <scope>NUCLEOTIDE SEQUENCE [LARGE SCALE GENOMIC DNA]</scope>
    <source>
        <strain evidence="1 2">EAF2021</strain>
    </source>
</reference>
<evidence type="ECO:0000313" key="2">
    <source>
        <dbReference type="Proteomes" id="UP001470230"/>
    </source>
</evidence>
<accession>A0ABR2HFX6</accession>
<gene>
    <name evidence="1" type="ORF">M9Y10_020948</name>
</gene>
<dbReference type="Proteomes" id="UP001470230">
    <property type="component" value="Unassembled WGS sequence"/>
</dbReference>
<name>A0ABR2HFX6_9EUKA</name>
<dbReference type="EMBL" id="JAPFFF010000030">
    <property type="protein sequence ID" value="KAK8846003.1"/>
    <property type="molecule type" value="Genomic_DNA"/>
</dbReference>
<proteinExistence type="predicted"/>
<organism evidence="1 2">
    <name type="scientific">Tritrichomonas musculus</name>
    <dbReference type="NCBI Taxonomy" id="1915356"/>
    <lineage>
        <taxon>Eukaryota</taxon>
        <taxon>Metamonada</taxon>
        <taxon>Parabasalia</taxon>
        <taxon>Tritrichomonadida</taxon>
        <taxon>Tritrichomonadidae</taxon>
        <taxon>Tritrichomonas</taxon>
    </lineage>
</organism>